<dbReference type="EMBL" id="JBHSFT010000014">
    <property type="protein sequence ID" value="MFC4662472.1"/>
    <property type="molecule type" value="Genomic_DNA"/>
</dbReference>
<evidence type="ECO:0008006" key="4">
    <source>
        <dbReference type="Google" id="ProtNLM"/>
    </source>
</evidence>
<reference evidence="3" key="1">
    <citation type="journal article" date="2019" name="Int. J. Syst. Evol. Microbiol.">
        <title>The Global Catalogue of Microorganisms (GCM) 10K type strain sequencing project: providing services to taxonomists for standard genome sequencing and annotation.</title>
        <authorList>
            <consortium name="The Broad Institute Genomics Platform"/>
            <consortium name="The Broad Institute Genome Sequencing Center for Infectious Disease"/>
            <person name="Wu L."/>
            <person name="Ma J."/>
        </authorList>
    </citation>
    <scope>NUCLEOTIDE SEQUENCE [LARGE SCALE GENOMIC DNA]</scope>
    <source>
        <strain evidence="3">CCUG 37257</strain>
    </source>
</reference>
<dbReference type="Proteomes" id="UP001595988">
    <property type="component" value="Unassembled WGS sequence"/>
</dbReference>
<evidence type="ECO:0000256" key="1">
    <source>
        <dbReference type="SAM" id="MobiDB-lite"/>
    </source>
</evidence>
<gene>
    <name evidence="2" type="ORF">ACFO3P_09760</name>
</gene>
<sequence length="43" mass="4907">MNKKSADTVVHMPNEDSSDSPSSHIQSREPIDEELMFFDKAKQ</sequence>
<organism evidence="2 3">
    <name type="scientific">Oceanobacillus aidingensis</name>
    <dbReference type="NCBI Taxonomy" id="645964"/>
    <lineage>
        <taxon>Bacteria</taxon>
        <taxon>Bacillati</taxon>
        <taxon>Bacillota</taxon>
        <taxon>Bacilli</taxon>
        <taxon>Bacillales</taxon>
        <taxon>Bacillaceae</taxon>
        <taxon>Oceanobacillus</taxon>
    </lineage>
</organism>
<comment type="caution">
    <text evidence="2">The sequence shown here is derived from an EMBL/GenBank/DDBJ whole genome shotgun (WGS) entry which is preliminary data.</text>
</comment>
<keyword evidence="3" id="KW-1185">Reference proteome</keyword>
<proteinExistence type="predicted"/>
<feature type="region of interest" description="Disordered" evidence="1">
    <location>
        <begin position="1"/>
        <end position="32"/>
    </location>
</feature>
<dbReference type="RefSeq" id="WP_256705961.1">
    <property type="nucleotide sequence ID" value="NZ_JBHSFT010000014.1"/>
</dbReference>
<name>A0ABV9JXL8_9BACI</name>
<accession>A0ABV9JXL8</accession>
<protein>
    <recommendedName>
        <fullName evidence="4">YfhD-like protein</fullName>
    </recommendedName>
</protein>
<evidence type="ECO:0000313" key="2">
    <source>
        <dbReference type="EMBL" id="MFC4662472.1"/>
    </source>
</evidence>
<evidence type="ECO:0000313" key="3">
    <source>
        <dbReference type="Proteomes" id="UP001595988"/>
    </source>
</evidence>